<dbReference type="Pfam" id="PF11186">
    <property type="entry name" value="DUF2972"/>
    <property type="match status" value="1"/>
</dbReference>
<gene>
    <name evidence="1" type="ORF">HS22.08</name>
</gene>
<keyword evidence="1" id="KW-0808">Transferase</keyword>
<sequence length="476" mass="56719">MDNPNSAIERVKNHLAYKLGKAMIDFGHQRNNYKYGAGIIVLFKKLYQINKQHKKEQKIYQQTIQVFPQLKYPSLEICSDYEQALRYKFHLSYMLGEVLIKAYQTWYKGGGFKLQNDIKKANKEFQIFKEMFKTYKIFLNIETLPSISDNKSFFLKRLPRIENILNQHQNYQAILDNIFHNFTYFMQNFDLIEEWLLSDDFDERYKKEKHPYPSLLNPKKLNDENEKINYNNIPAELAWEMNLPLPDNYNFIFLVIHGAGTTAMTYYLRLCSIEMNRYYGDPIYQYLDSYKRLLIKTSYNVLALAGRDYGMKKEIKKFYSLIAKEVPALCVLRDPISILKPIVNHFGVFDSKQIKDDIEIFRDIKFLFNIKIPYCHIDKDGSISLEVLREFSKEYDNYNILNNRIIKNIITIFYITMDEIKANNAFSTLKKMSKIFNFQEPKDEDIYAILNFTNSANDFFGLLFFSKNFLHNTKWK</sequence>
<reference evidence="1" key="1">
    <citation type="journal article" date="2015" name="PLoS ONE">
        <title>Updated Campylobacter jejuni Capsule PCR Multiplex Typing System and Its Application to Clinical Isolates from South and Southeast Asia.</title>
        <authorList>
            <person name="Poly F."/>
            <person name="Serichantalergs O."/>
            <person name="Kuroiwa J."/>
            <person name="Pootong P."/>
            <person name="Mason C."/>
            <person name="Guerry P."/>
            <person name="Parker C.T."/>
        </authorList>
    </citation>
    <scope>NUCLEOTIDE SEQUENCE</scope>
    <source>
        <strain evidence="1">RM3421</strain>
    </source>
</reference>
<accession>A0A0S2CH17</accession>
<evidence type="ECO:0000313" key="1">
    <source>
        <dbReference type="EMBL" id="ALN44187.1"/>
    </source>
</evidence>
<dbReference type="EMBL" id="KT893439">
    <property type="protein sequence ID" value="ALN44187.1"/>
    <property type="molecule type" value="Genomic_DNA"/>
</dbReference>
<name>A0A0S2CH17_CAMJU</name>
<dbReference type="AlphaFoldDB" id="A0A0S2CH17"/>
<dbReference type="GO" id="GO:0016740">
    <property type="term" value="F:transferase activity"/>
    <property type="evidence" value="ECO:0007669"/>
    <property type="project" value="UniProtKB-KW"/>
</dbReference>
<protein>
    <submittedName>
        <fullName evidence="1">Putative glycosyltransferase</fullName>
    </submittedName>
</protein>
<organism evidence="1">
    <name type="scientific">Campylobacter jejuni subsp. jejuni str. RM3421</name>
    <dbReference type="NCBI Taxonomy" id="1070759"/>
    <lineage>
        <taxon>Bacteria</taxon>
        <taxon>Pseudomonadati</taxon>
        <taxon>Campylobacterota</taxon>
        <taxon>Epsilonproteobacteria</taxon>
        <taxon>Campylobacterales</taxon>
        <taxon>Campylobacteraceae</taxon>
        <taxon>Campylobacter</taxon>
    </lineage>
</organism>
<proteinExistence type="predicted"/>
<dbReference type="InterPro" id="IPR021353">
    <property type="entry name" value="DUF2972"/>
</dbReference>